<dbReference type="AlphaFoldDB" id="A0A0A8Y0N0"/>
<reference evidence="1" key="1">
    <citation type="submission" date="2014-09" db="EMBL/GenBank/DDBJ databases">
        <authorList>
            <person name="Magalhaes I.L.F."/>
            <person name="Oliveira U."/>
            <person name="Santos F.R."/>
            <person name="Vidigal T.H.D.A."/>
            <person name="Brescovit A.D."/>
            <person name="Santos A.J."/>
        </authorList>
    </citation>
    <scope>NUCLEOTIDE SEQUENCE</scope>
    <source>
        <tissue evidence="1">Shoot tissue taken approximately 20 cm above the soil surface</tissue>
    </source>
</reference>
<organism evidence="1">
    <name type="scientific">Arundo donax</name>
    <name type="common">Giant reed</name>
    <name type="synonym">Donax arundinaceus</name>
    <dbReference type="NCBI Taxonomy" id="35708"/>
    <lineage>
        <taxon>Eukaryota</taxon>
        <taxon>Viridiplantae</taxon>
        <taxon>Streptophyta</taxon>
        <taxon>Embryophyta</taxon>
        <taxon>Tracheophyta</taxon>
        <taxon>Spermatophyta</taxon>
        <taxon>Magnoliopsida</taxon>
        <taxon>Liliopsida</taxon>
        <taxon>Poales</taxon>
        <taxon>Poaceae</taxon>
        <taxon>PACMAD clade</taxon>
        <taxon>Arundinoideae</taxon>
        <taxon>Arundineae</taxon>
        <taxon>Arundo</taxon>
    </lineage>
</organism>
<name>A0A0A8Y0N0_ARUDO</name>
<protein>
    <submittedName>
        <fullName evidence="1">Uncharacterized protein</fullName>
    </submittedName>
</protein>
<sequence length="42" mass="4636">METEEGELLRERLAVAREKALEAIKEGGSSEAAFAEFIRGQI</sequence>
<reference evidence="1" key="2">
    <citation type="journal article" date="2015" name="Data Brief">
        <title>Shoot transcriptome of the giant reed, Arundo donax.</title>
        <authorList>
            <person name="Barrero R.A."/>
            <person name="Guerrero F.D."/>
            <person name="Moolhuijzen P."/>
            <person name="Goolsby J.A."/>
            <person name="Tidwell J."/>
            <person name="Bellgard S.E."/>
            <person name="Bellgard M.I."/>
        </authorList>
    </citation>
    <scope>NUCLEOTIDE SEQUENCE</scope>
    <source>
        <tissue evidence="1">Shoot tissue taken approximately 20 cm above the soil surface</tissue>
    </source>
</reference>
<proteinExistence type="predicted"/>
<evidence type="ECO:0000313" key="1">
    <source>
        <dbReference type="EMBL" id="JAD19724.1"/>
    </source>
</evidence>
<accession>A0A0A8Y0N0</accession>
<dbReference type="EMBL" id="GBRH01278171">
    <property type="protein sequence ID" value="JAD19724.1"/>
    <property type="molecule type" value="Transcribed_RNA"/>
</dbReference>